<evidence type="ECO:0000256" key="1">
    <source>
        <dbReference type="SAM" id="MobiDB-lite"/>
    </source>
</evidence>
<sequence>DPGRAVSRRRGDRAECRRRQHRGRGRQFRRPADPGRQPLPFRRDQPGACLRQGTGARAAARHPGGDGGAVRARTEPDGAADPLRRQAEGARVPRRDGGPGL</sequence>
<dbReference type="EC" id="3.5.1.5" evidence="2"/>
<feature type="compositionally biased region" description="Basic residues" evidence="1">
    <location>
        <begin position="1"/>
        <end position="11"/>
    </location>
</feature>
<evidence type="ECO:0000313" key="2">
    <source>
        <dbReference type="EMBL" id="CAA9277341.1"/>
    </source>
</evidence>
<dbReference type="EMBL" id="CADCTD010000161">
    <property type="protein sequence ID" value="CAA9277341.1"/>
    <property type="molecule type" value="Genomic_DNA"/>
</dbReference>
<proteinExistence type="predicted"/>
<feature type="compositionally biased region" description="Basic and acidic residues" evidence="1">
    <location>
        <begin position="72"/>
        <end position="101"/>
    </location>
</feature>
<dbReference type="GO" id="GO:0009039">
    <property type="term" value="F:urease activity"/>
    <property type="evidence" value="ECO:0007669"/>
    <property type="project" value="UniProtKB-EC"/>
</dbReference>
<organism evidence="2">
    <name type="scientific">uncultured Craurococcus sp</name>
    <dbReference type="NCBI Taxonomy" id="1135998"/>
    <lineage>
        <taxon>Bacteria</taxon>
        <taxon>Pseudomonadati</taxon>
        <taxon>Pseudomonadota</taxon>
        <taxon>Alphaproteobacteria</taxon>
        <taxon>Acetobacterales</taxon>
        <taxon>Acetobacteraceae</taxon>
        <taxon>Craurococcus</taxon>
        <taxon>environmental samples</taxon>
    </lineage>
</organism>
<feature type="compositionally biased region" description="Basic residues" evidence="1">
    <location>
        <begin position="18"/>
        <end position="29"/>
    </location>
</feature>
<reference evidence="2" key="1">
    <citation type="submission" date="2020-02" db="EMBL/GenBank/DDBJ databases">
        <authorList>
            <person name="Meier V. D."/>
        </authorList>
    </citation>
    <scope>NUCLEOTIDE SEQUENCE</scope>
    <source>
        <strain evidence="2">AVDCRST_MAG27</strain>
    </source>
</reference>
<keyword evidence="2" id="KW-0378">Hydrolase</keyword>
<gene>
    <name evidence="2" type="ORF">AVDCRST_MAG27-3497</name>
</gene>
<feature type="region of interest" description="Disordered" evidence="1">
    <location>
        <begin position="1"/>
        <end position="101"/>
    </location>
</feature>
<feature type="non-terminal residue" evidence="2">
    <location>
        <position position="101"/>
    </location>
</feature>
<dbReference type="AlphaFoldDB" id="A0A6J4JII9"/>
<name>A0A6J4JII9_9PROT</name>
<feature type="non-terminal residue" evidence="2">
    <location>
        <position position="1"/>
    </location>
</feature>
<accession>A0A6J4JII9</accession>
<protein>
    <submittedName>
        <fullName evidence="2">Urease beta subunit</fullName>
        <ecNumber evidence="2">3.5.1.5</ecNumber>
    </submittedName>
</protein>